<proteinExistence type="predicted"/>
<protein>
    <recommendedName>
        <fullName evidence="6">Lipoprotein</fullName>
    </recommendedName>
</protein>
<dbReference type="Proteomes" id="UP001208912">
    <property type="component" value="Unassembled WGS sequence"/>
</dbReference>
<dbReference type="EMBL" id="JAMQPL010000011">
    <property type="protein sequence ID" value="MCW7531996.1"/>
    <property type="molecule type" value="Genomic_DNA"/>
</dbReference>
<evidence type="ECO:0000313" key="3">
    <source>
        <dbReference type="EMBL" id="MCW7531996.1"/>
    </source>
</evidence>
<name>A0AAW5VKE5_9LEPT</name>
<keyword evidence="1" id="KW-0472">Membrane</keyword>
<dbReference type="RefSeq" id="WP_265353256.1">
    <property type="nucleotide sequence ID" value="NZ_JAMQPL010000011.1"/>
</dbReference>
<reference evidence="3 5" key="1">
    <citation type="submission" date="2022-06" db="EMBL/GenBank/DDBJ databases">
        <title>Leptospira isolates from biofilms formed at urban environments.</title>
        <authorList>
            <person name="Ribeiro P.S."/>
            <person name="Sousa T."/>
            <person name="Carvalho N."/>
            <person name="Aburjaile F."/>
            <person name="Neves F."/>
            <person name="Oliveira D."/>
            <person name="Blanco L."/>
            <person name="Lima J."/>
            <person name="Costa F."/>
            <person name="Brenig B."/>
            <person name="Soares S."/>
            <person name="Ramos R."/>
            <person name="Goes-Neto A."/>
            <person name="Matiuzzi M."/>
            <person name="Azevedo V."/>
            <person name="Ristow P."/>
        </authorList>
    </citation>
    <scope>NUCLEOTIDE SEQUENCE</scope>
    <source>
        <strain evidence="2 5">VSF19</strain>
        <strain evidence="3">VSF20</strain>
    </source>
</reference>
<keyword evidence="5" id="KW-1185">Reference proteome</keyword>
<dbReference type="AlphaFoldDB" id="A0AAW5VKE5"/>
<evidence type="ECO:0000313" key="4">
    <source>
        <dbReference type="Proteomes" id="UP001208540"/>
    </source>
</evidence>
<comment type="caution">
    <text evidence="3">The sequence shown here is derived from an EMBL/GenBank/DDBJ whole genome shotgun (WGS) entry which is preliminary data.</text>
</comment>
<evidence type="ECO:0000313" key="5">
    <source>
        <dbReference type="Proteomes" id="UP001208912"/>
    </source>
</evidence>
<dbReference type="EMBL" id="JAMQPM010000011">
    <property type="protein sequence ID" value="MCW7528143.1"/>
    <property type="molecule type" value="Genomic_DNA"/>
</dbReference>
<feature type="transmembrane region" description="Helical" evidence="1">
    <location>
        <begin position="6"/>
        <end position="28"/>
    </location>
</feature>
<evidence type="ECO:0008006" key="6">
    <source>
        <dbReference type="Google" id="ProtNLM"/>
    </source>
</evidence>
<accession>A0AAW5VKE5</accession>
<gene>
    <name evidence="2" type="ORF">ND861_17430</name>
    <name evidence="3" type="ORF">ND862_17385</name>
</gene>
<organism evidence="3 4">
    <name type="scientific">Leptospira soteropolitanensis</name>
    <dbReference type="NCBI Taxonomy" id="2950025"/>
    <lineage>
        <taxon>Bacteria</taxon>
        <taxon>Pseudomonadati</taxon>
        <taxon>Spirochaetota</taxon>
        <taxon>Spirochaetia</taxon>
        <taxon>Leptospirales</taxon>
        <taxon>Leptospiraceae</taxon>
        <taxon>Leptospira</taxon>
    </lineage>
</organism>
<dbReference type="Proteomes" id="UP001208540">
    <property type="component" value="Unassembled WGS sequence"/>
</dbReference>
<evidence type="ECO:0000313" key="2">
    <source>
        <dbReference type="EMBL" id="MCW7528143.1"/>
    </source>
</evidence>
<keyword evidence="1" id="KW-1133">Transmembrane helix</keyword>
<dbReference type="PROSITE" id="PS51257">
    <property type="entry name" value="PROKAR_LIPOPROTEIN"/>
    <property type="match status" value="1"/>
</dbReference>
<sequence>MLKRFFLIFPTVLWSLIIFSLFLIGCAFKDKNTEKSLFVGILGLVSSFSEEKKTAEETSSGSSAEFEVLSVSKEFVFESANFTLEGKNLDTATGIQLFGDGFSKFLKIIEVSSSKIVVTVLHCSDSPFVVFPFGDKGNQRQISIPCLGSFRYSLRSLLYEQGVGISPLQPQFNQNSLELLRTLGDLEFISEPALPEGIQINKETGEISGIPLETTGNEFRSFQIVLRVKTNPSLKIESQLKMIVVSEEEKFNRTCRSISQTSTCKGPSPHLCSNSSICYISQFGCLTDPKCGFSE</sequence>
<evidence type="ECO:0000256" key="1">
    <source>
        <dbReference type="SAM" id="Phobius"/>
    </source>
</evidence>
<keyword evidence="1" id="KW-0812">Transmembrane</keyword>